<dbReference type="Pfam" id="PF13556">
    <property type="entry name" value="HTH_30"/>
    <property type="match status" value="1"/>
</dbReference>
<dbReference type="Pfam" id="PF07905">
    <property type="entry name" value="PucR"/>
    <property type="match status" value="1"/>
</dbReference>
<dbReference type="InterPro" id="IPR025736">
    <property type="entry name" value="PucR_C-HTH_dom"/>
</dbReference>
<feature type="domain" description="PucR C-terminal helix-turn-helix" evidence="3">
    <location>
        <begin position="451"/>
        <end position="509"/>
    </location>
</feature>
<dbReference type="PANTHER" id="PTHR33744">
    <property type="entry name" value="CARBOHYDRATE DIACID REGULATOR"/>
    <property type="match status" value="1"/>
</dbReference>
<keyword evidence="6" id="KW-1185">Reference proteome</keyword>
<accession>A0A839QN32</accession>
<comment type="similarity">
    <text evidence="1">Belongs to the CdaR family.</text>
</comment>
<organism evidence="5 6">
    <name type="scientific">Helcobacillus massiliensis</name>
    <dbReference type="NCBI Taxonomy" id="521392"/>
    <lineage>
        <taxon>Bacteria</taxon>
        <taxon>Bacillati</taxon>
        <taxon>Actinomycetota</taxon>
        <taxon>Actinomycetes</taxon>
        <taxon>Micrococcales</taxon>
        <taxon>Dermabacteraceae</taxon>
        <taxon>Helcobacillus</taxon>
    </lineage>
</organism>
<comment type="caution">
    <text evidence="5">The sequence shown here is derived from an EMBL/GenBank/DDBJ whole genome shotgun (WGS) entry which is preliminary data.</text>
</comment>
<evidence type="ECO:0000256" key="1">
    <source>
        <dbReference type="ARBA" id="ARBA00006754"/>
    </source>
</evidence>
<dbReference type="Proteomes" id="UP000568050">
    <property type="component" value="Unassembled WGS sequence"/>
</dbReference>
<feature type="domain" description="Purine catabolism PurC-like" evidence="2">
    <location>
        <begin position="7"/>
        <end position="123"/>
    </location>
</feature>
<protein>
    <submittedName>
        <fullName evidence="5">Purine catabolism regulator</fullName>
    </submittedName>
</protein>
<dbReference type="AlphaFoldDB" id="A0A839QN32"/>
<dbReference type="InterPro" id="IPR041522">
    <property type="entry name" value="CdaR_GGDEF"/>
</dbReference>
<dbReference type="Pfam" id="PF17853">
    <property type="entry name" value="GGDEF_2"/>
    <property type="match status" value="1"/>
</dbReference>
<dbReference type="InterPro" id="IPR051448">
    <property type="entry name" value="CdaR-like_regulators"/>
</dbReference>
<evidence type="ECO:0000259" key="2">
    <source>
        <dbReference type="Pfam" id="PF07905"/>
    </source>
</evidence>
<dbReference type="PANTHER" id="PTHR33744:SF7">
    <property type="entry name" value="PUCR FAMILY TRANSCRIPTIONAL REGULATOR"/>
    <property type="match status" value="1"/>
</dbReference>
<name>A0A839QN32_9MICO</name>
<evidence type="ECO:0000259" key="4">
    <source>
        <dbReference type="Pfam" id="PF17853"/>
    </source>
</evidence>
<dbReference type="InterPro" id="IPR012914">
    <property type="entry name" value="PucR_dom"/>
</dbReference>
<sequence>MAITVGDLVDAPQLGLTLLAGRAGLGGTANWAHTCDLPDPWNWVGDGHVLLTNGPSIPADAAGQKDLLSRLHQAGIAAIGVGADMGAAGLVPDALRLADELGVPVFSVPYPLPFMAIAQTIAEAASAAQARRIQTTVKLYSRLTDASLNSVGLRPFTQAIGRLIGFECVVVDSNCLHPWSPAIDPPSWLKGASPLARRGSDGIASLWENDAGEVLHSLPIQTVPSCMAFFRPRERIEQDTTQLLHAASVLGAFLGQQHHSSVQRNRRAVEFVDRILNEGGRTVGVPDDWTAELGLGRTVRGAVIQGGSADDQDGLVHRLQRHGAGLAATMRDGRLLCILRAGADEDSSDHLVEKIRHCMEGPIQIGLGSEVSSTAIRESLMEGVWALEFAQWHGGEHCSSADLQQTESERNLHVFTPHRTWMGFGRPEQGRAFVHEVFGPLIAKDPAISELRATLAAYLENDRSPQRTATALHLHRQTVNQRLKKIEHALGRELRSTETVAQLWLALRLYRASGGHLFD</sequence>
<proteinExistence type="inferred from homology"/>
<dbReference type="RefSeq" id="WP_183373558.1">
    <property type="nucleotide sequence ID" value="NZ_CBCSFZ010000017.1"/>
</dbReference>
<evidence type="ECO:0000313" key="5">
    <source>
        <dbReference type="EMBL" id="MBB3021883.1"/>
    </source>
</evidence>
<dbReference type="InterPro" id="IPR042070">
    <property type="entry name" value="PucR_C-HTH_sf"/>
</dbReference>
<evidence type="ECO:0000259" key="3">
    <source>
        <dbReference type="Pfam" id="PF13556"/>
    </source>
</evidence>
<dbReference type="Gene3D" id="1.10.10.2840">
    <property type="entry name" value="PucR C-terminal helix-turn-helix domain"/>
    <property type="match status" value="1"/>
</dbReference>
<feature type="domain" description="CdaR GGDEF-like" evidence="4">
    <location>
        <begin position="295"/>
        <end position="383"/>
    </location>
</feature>
<gene>
    <name evidence="5" type="ORF">FHX50_000131</name>
</gene>
<reference evidence="5 6" key="1">
    <citation type="submission" date="2020-08" db="EMBL/GenBank/DDBJ databases">
        <title>Sequencing the genomes of 1000 actinobacteria strains.</title>
        <authorList>
            <person name="Klenk H.-P."/>
        </authorList>
    </citation>
    <scope>NUCLEOTIDE SEQUENCE [LARGE SCALE GENOMIC DNA]</scope>
    <source>
        <strain evidence="5 6">DSM 23040</strain>
    </source>
</reference>
<dbReference type="EMBL" id="JACHWP010000001">
    <property type="protein sequence ID" value="MBB3021883.1"/>
    <property type="molecule type" value="Genomic_DNA"/>
</dbReference>
<evidence type="ECO:0000313" key="6">
    <source>
        <dbReference type="Proteomes" id="UP000568050"/>
    </source>
</evidence>